<keyword evidence="3" id="KW-1003">Cell membrane</keyword>
<proteinExistence type="inferred from homology"/>
<feature type="transmembrane region" description="Helical" evidence="7">
    <location>
        <begin position="233"/>
        <end position="253"/>
    </location>
</feature>
<dbReference type="Proteomes" id="UP001597252">
    <property type="component" value="Unassembled WGS sequence"/>
</dbReference>
<feature type="transmembrane region" description="Helical" evidence="7">
    <location>
        <begin position="137"/>
        <end position="156"/>
    </location>
</feature>
<dbReference type="SUPFAM" id="SSF161098">
    <property type="entry name" value="MetI-like"/>
    <property type="match status" value="1"/>
</dbReference>
<keyword evidence="5 7" id="KW-1133">Transmembrane helix</keyword>
<dbReference type="InterPro" id="IPR035906">
    <property type="entry name" value="MetI-like_sf"/>
</dbReference>
<name>A0ABW4E8M4_9LACO</name>
<evidence type="ECO:0000313" key="9">
    <source>
        <dbReference type="EMBL" id="MFD1485553.1"/>
    </source>
</evidence>
<feature type="transmembrane region" description="Helical" evidence="7">
    <location>
        <begin position="12"/>
        <end position="31"/>
    </location>
</feature>
<dbReference type="PROSITE" id="PS50928">
    <property type="entry name" value="ABC_TM1"/>
    <property type="match status" value="1"/>
</dbReference>
<evidence type="ECO:0000313" key="10">
    <source>
        <dbReference type="Proteomes" id="UP001597252"/>
    </source>
</evidence>
<feature type="transmembrane region" description="Helical" evidence="7">
    <location>
        <begin position="208"/>
        <end position="227"/>
    </location>
</feature>
<reference evidence="10" key="1">
    <citation type="journal article" date="2019" name="Int. J. Syst. Evol. Microbiol.">
        <title>The Global Catalogue of Microorganisms (GCM) 10K type strain sequencing project: providing services to taxonomists for standard genome sequencing and annotation.</title>
        <authorList>
            <consortium name="The Broad Institute Genomics Platform"/>
            <consortium name="The Broad Institute Genome Sequencing Center for Infectious Disease"/>
            <person name="Wu L."/>
            <person name="Ma J."/>
        </authorList>
    </citation>
    <scope>NUCLEOTIDE SEQUENCE [LARGE SCALE GENOMIC DNA]</scope>
    <source>
        <strain evidence="10">CCM 8903</strain>
    </source>
</reference>
<organism evidence="9 10">
    <name type="scientific">Lacticaseibacillus baoqingensis</name>
    <dbReference type="NCBI Taxonomy" id="2486013"/>
    <lineage>
        <taxon>Bacteria</taxon>
        <taxon>Bacillati</taxon>
        <taxon>Bacillota</taxon>
        <taxon>Bacilli</taxon>
        <taxon>Lactobacillales</taxon>
        <taxon>Lactobacillaceae</taxon>
        <taxon>Lacticaseibacillus</taxon>
    </lineage>
</organism>
<evidence type="ECO:0000256" key="5">
    <source>
        <dbReference type="ARBA" id="ARBA00022989"/>
    </source>
</evidence>
<sequence length="262" mass="28825">MPNLYLRQTARRRWLTLIAALGLLVAGQLWLQLNDRQAFMGVWAGLAWLVHNFTPDAAAWHDLPTITYQLWRTIVIAIAATSVAAIVAVGLGLAGAATTGRIRWLRGGVRLFASVMRNFPFVAWALVLLFSFKQNDFTGFLALFLMTIGYLTRAFIETLEEVGGGAIEALEATGARYWPIVIQGVLPAAIGGLLSWVLYMIENNIRDATLVGMLTGTGIGFTFDLYFKSFRYPSAGLVVVTLIITTIAIELLATHLRQVLTH</sequence>
<gene>
    <name evidence="9" type="ORF">ACFQ5J_09965</name>
</gene>
<evidence type="ECO:0000256" key="7">
    <source>
        <dbReference type="RuleBase" id="RU363032"/>
    </source>
</evidence>
<dbReference type="EMBL" id="JBHTON010000033">
    <property type="protein sequence ID" value="MFD1485553.1"/>
    <property type="molecule type" value="Genomic_DNA"/>
</dbReference>
<dbReference type="PANTHER" id="PTHR30043">
    <property type="entry name" value="PHOSPHONATES TRANSPORT SYSTEM PERMEASE PROTEIN"/>
    <property type="match status" value="1"/>
</dbReference>
<keyword evidence="4 7" id="KW-0812">Transmembrane</keyword>
<comment type="subcellular location">
    <subcellularLocation>
        <location evidence="1 7">Cell membrane</location>
        <topology evidence="1 7">Multi-pass membrane protein</topology>
    </subcellularLocation>
</comment>
<feature type="transmembrane region" description="Helical" evidence="7">
    <location>
        <begin position="109"/>
        <end position="130"/>
    </location>
</feature>
<accession>A0ABW4E8M4</accession>
<dbReference type="Pfam" id="PF00528">
    <property type="entry name" value="BPD_transp_1"/>
    <property type="match status" value="1"/>
</dbReference>
<feature type="transmembrane region" description="Helical" evidence="7">
    <location>
        <begin position="176"/>
        <end position="201"/>
    </location>
</feature>
<evidence type="ECO:0000256" key="3">
    <source>
        <dbReference type="ARBA" id="ARBA00022475"/>
    </source>
</evidence>
<protein>
    <submittedName>
        <fullName evidence="9">Phosphate/phosphonate ABC transporter permease</fullName>
    </submittedName>
</protein>
<comment type="similarity">
    <text evidence="7">Belongs to the binding-protein-dependent transport system permease family.</text>
</comment>
<keyword evidence="6 7" id="KW-0472">Membrane</keyword>
<evidence type="ECO:0000256" key="1">
    <source>
        <dbReference type="ARBA" id="ARBA00004651"/>
    </source>
</evidence>
<keyword evidence="10" id="KW-1185">Reference proteome</keyword>
<comment type="caution">
    <text evidence="9">The sequence shown here is derived from an EMBL/GenBank/DDBJ whole genome shotgun (WGS) entry which is preliminary data.</text>
</comment>
<dbReference type="RefSeq" id="WP_225419514.1">
    <property type="nucleotide sequence ID" value="NZ_JBHTON010000033.1"/>
</dbReference>
<dbReference type="CDD" id="cd06261">
    <property type="entry name" value="TM_PBP2"/>
    <property type="match status" value="1"/>
</dbReference>
<dbReference type="PANTHER" id="PTHR30043:SF1">
    <property type="entry name" value="ABC TRANSPORT SYSTEM PERMEASE PROTEIN P69"/>
    <property type="match status" value="1"/>
</dbReference>
<feature type="transmembrane region" description="Helical" evidence="7">
    <location>
        <begin position="74"/>
        <end position="97"/>
    </location>
</feature>
<evidence type="ECO:0000256" key="4">
    <source>
        <dbReference type="ARBA" id="ARBA00022692"/>
    </source>
</evidence>
<feature type="transmembrane region" description="Helical" evidence="7">
    <location>
        <begin position="37"/>
        <end position="54"/>
    </location>
</feature>
<dbReference type="InterPro" id="IPR000515">
    <property type="entry name" value="MetI-like"/>
</dbReference>
<evidence type="ECO:0000256" key="6">
    <source>
        <dbReference type="ARBA" id="ARBA00023136"/>
    </source>
</evidence>
<feature type="domain" description="ABC transmembrane type-1" evidence="8">
    <location>
        <begin position="70"/>
        <end position="253"/>
    </location>
</feature>
<keyword evidence="2 7" id="KW-0813">Transport</keyword>
<dbReference type="Gene3D" id="1.10.3720.10">
    <property type="entry name" value="MetI-like"/>
    <property type="match status" value="1"/>
</dbReference>
<evidence type="ECO:0000259" key="8">
    <source>
        <dbReference type="PROSITE" id="PS50928"/>
    </source>
</evidence>
<evidence type="ECO:0000256" key="2">
    <source>
        <dbReference type="ARBA" id="ARBA00022448"/>
    </source>
</evidence>